<dbReference type="AlphaFoldDB" id="A0A9P8WAQ3"/>
<evidence type="ECO:0000256" key="2">
    <source>
        <dbReference type="ARBA" id="ARBA00023002"/>
    </source>
</evidence>
<dbReference type="OrthoDB" id="1274115at2759"/>
<evidence type="ECO:0000256" key="3">
    <source>
        <dbReference type="RuleBase" id="RU000363"/>
    </source>
</evidence>
<comment type="similarity">
    <text evidence="1 3">Belongs to the short-chain dehydrogenases/reductases (SDR) family.</text>
</comment>
<keyword evidence="2" id="KW-0560">Oxidoreductase</keyword>
<protein>
    <recommendedName>
        <fullName evidence="6">NAD(P)-binding protein</fullName>
    </recommendedName>
</protein>
<evidence type="ECO:0000313" key="4">
    <source>
        <dbReference type="EMBL" id="KAH6894355.1"/>
    </source>
</evidence>
<dbReference type="InterPro" id="IPR036291">
    <property type="entry name" value="NAD(P)-bd_dom_sf"/>
</dbReference>
<reference evidence="4 5" key="1">
    <citation type="journal article" date="2021" name="Nat. Commun.">
        <title>Genetic determinants of endophytism in the Arabidopsis root mycobiome.</title>
        <authorList>
            <person name="Mesny F."/>
            <person name="Miyauchi S."/>
            <person name="Thiergart T."/>
            <person name="Pickel B."/>
            <person name="Atanasova L."/>
            <person name="Karlsson M."/>
            <person name="Huettel B."/>
            <person name="Barry K.W."/>
            <person name="Haridas S."/>
            <person name="Chen C."/>
            <person name="Bauer D."/>
            <person name="Andreopoulos W."/>
            <person name="Pangilinan J."/>
            <person name="LaButti K."/>
            <person name="Riley R."/>
            <person name="Lipzen A."/>
            <person name="Clum A."/>
            <person name="Drula E."/>
            <person name="Henrissat B."/>
            <person name="Kohler A."/>
            <person name="Grigoriev I.V."/>
            <person name="Martin F.M."/>
            <person name="Hacquard S."/>
        </authorList>
    </citation>
    <scope>NUCLEOTIDE SEQUENCE [LARGE SCALE GENOMIC DNA]</scope>
    <source>
        <strain evidence="4 5">MPI-CAGE-CH-0241</strain>
    </source>
</reference>
<name>A0A9P8WAQ3_9HYPO</name>
<dbReference type="Gene3D" id="3.40.50.720">
    <property type="entry name" value="NAD(P)-binding Rossmann-like Domain"/>
    <property type="match status" value="1"/>
</dbReference>
<dbReference type="Pfam" id="PF00106">
    <property type="entry name" value="adh_short"/>
    <property type="match status" value="1"/>
</dbReference>
<dbReference type="PRINTS" id="PR00080">
    <property type="entry name" value="SDRFAMILY"/>
</dbReference>
<dbReference type="PRINTS" id="PR00081">
    <property type="entry name" value="GDHRDH"/>
</dbReference>
<dbReference type="Proteomes" id="UP000777438">
    <property type="component" value="Unassembled WGS sequence"/>
</dbReference>
<proteinExistence type="inferred from homology"/>
<evidence type="ECO:0008006" key="6">
    <source>
        <dbReference type="Google" id="ProtNLM"/>
    </source>
</evidence>
<dbReference type="InterPro" id="IPR051911">
    <property type="entry name" value="SDR_oxidoreductase"/>
</dbReference>
<organism evidence="4 5">
    <name type="scientific">Thelonectria olida</name>
    <dbReference type="NCBI Taxonomy" id="1576542"/>
    <lineage>
        <taxon>Eukaryota</taxon>
        <taxon>Fungi</taxon>
        <taxon>Dikarya</taxon>
        <taxon>Ascomycota</taxon>
        <taxon>Pezizomycotina</taxon>
        <taxon>Sordariomycetes</taxon>
        <taxon>Hypocreomycetidae</taxon>
        <taxon>Hypocreales</taxon>
        <taxon>Nectriaceae</taxon>
        <taxon>Thelonectria</taxon>
    </lineage>
</organism>
<dbReference type="SUPFAM" id="SSF51735">
    <property type="entry name" value="NAD(P)-binding Rossmann-fold domains"/>
    <property type="match status" value="1"/>
</dbReference>
<dbReference type="PANTHER" id="PTHR43976:SF16">
    <property type="entry name" value="SHORT-CHAIN DEHYDROGENASE_REDUCTASE FAMILY PROTEIN"/>
    <property type="match status" value="1"/>
</dbReference>
<dbReference type="PANTHER" id="PTHR43976">
    <property type="entry name" value="SHORT CHAIN DEHYDROGENASE"/>
    <property type="match status" value="1"/>
</dbReference>
<evidence type="ECO:0000313" key="5">
    <source>
        <dbReference type="Proteomes" id="UP000777438"/>
    </source>
</evidence>
<sequence>MSSSNNLVWFITGANSGFGLLLAELALAKGDTVVATARSLSKFPQSLRDHPKADTVEVEITAPASAIADVVGSAVSKHGRIDVLVNNAGFGQMGAVEEVTEKEARYQFDVNFFGLLNFTKAAISHMRKQQSGVVLQISSGAGILGGHGGPIYSASKFAVEGLSEAMKSEVSPFGIRVHLIEPGIFRTNFLKPAAEGQNVSAKKDGYIDIGGILGGMHGAQPGDPEKGVLRIYEVVTGTGMGAGLEDQLRVPLGSDCFGMLATKIRQLTDTKEKLQHVAVSTDY</sequence>
<dbReference type="CDD" id="cd05374">
    <property type="entry name" value="17beta-HSD-like_SDR_c"/>
    <property type="match status" value="1"/>
</dbReference>
<dbReference type="InterPro" id="IPR002347">
    <property type="entry name" value="SDR_fam"/>
</dbReference>
<accession>A0A9P8WAQ3</accession>
<dbReference type="GO" id="GO:0016491">
    <property type="term" value="F:oxidoreductase activity"/>
    <property type="evidence" value="ECO:0007669"/>
    <property type="project" value="UniProtKB-KW"/>
</dbReference>
<keyword evidence="5" id="KW-1185">Reference proteome</keyword>
<evidence type="ECO:0000256" key="1">
    <source>
        <dbReference type="ARBA" id="ARBA00006484"/>
    </source>
</evidence>
<comment type="caution">
    <text evidence="4">The sequence shown here is derived from an EMBL/GenBank/DDBJ whole genome shotgun (WGS) entry which is preliminary data.</text>
</comment>
<dbReference type="EMBL" id="JAGPYM010000005">
    <property type="protein sequence ID" value="KAH6894355.1"/>
    <property type="molecule type" value="Genomic_DNA"/>
</dbReference>
<gene>
    <name evidence="4" type="ORF">B0T10DRAFT_589896</name>
</gene>